<sequence length="111" mass="11792">MILFCFILSVLVSGSSSSLSGFEPVSPTSPSTMSNLSSPLSSPSSPLYIFQPPLLLTPARNPSGLPPLPAPPLSRPRPLPPPTKIRTHSFCNHVVLRQLSNCNEPSCTPCP</sequence>
<feature type="signal peptide" evidence="2">
    <location>
        <begin position="1"/>
        <end position="17"/>
    </location>
</feature>
<dbReference type="Proteomes" id="UP001345963">
    <property type="component" value="Unassembled WGS sequence"/>
</dbReference>
<evidence type="ECO:0000313" key="4">
    <source>
        <dbReference type="Proteomes" id="UP001345963"/>
    </source>
</evidence>
<proteinExistence type="predicted"/>
<evidence type="ECO:0000313" key="3">
    <source>
        <dbReference type="EMBL" id="MED6257131.1"/>
    </source>
</evidence>
<keyword evidence="2" id="KW-0732">Signal</keyword>
<dbReference type="EMBL" id="JAHUTI010078938">
    <property type="protein sequence ID" value="MED6257131.1"/>
    <property type="molecule type" value="Genomic_DNA"/>
</dbReference>
<evidence type="ECO:0000256" key="1">
    <source>
        <dbReference type="SAM" id="MobiDB-lite"/>
    </source>
</evidence>
<feature type="compositionally biased region" description="Pro residues" evidence="1">
    <location>
        <begin position="64"/>
        <end position="81"/>
    </location>
</feature>
<name>A0ABU7C4K7_9TELE</name>
<evidence type="ECO:0000256" key="2">
    <source>
        <dbReference type="SAM" id="SignalP"/>
    </source>
</evidence>
<protein>
    <submittedName>
        <fullName evidence="3">Uncharacterized protein</fullName>
    </submittedName>
</protein>
<gene>
    <name evidence="3" type="ORF">ATANTOWER_012227</name>
</gene>
<accession>A0ABU7C4K7</accession>
<organism evidence="3 4">
    <name type="scientific">Ataeniobius toweri</name>
    <dbReference type="NCBI Taxonomy" id="208326"/>
    <lineage>
        <taxon>Eukaryota</taxon>
        <taxon>Metazoa</taxon>
        <taxon>Chordata</taxon>
        <taxon>Craniata</taxon>
        <taxon>Vertebrata</taxon>
        <taxon>Euteleostomi</taxon>
        <taxon>Actinopterygii</taxon>
        <taxon>Neopterygii</taxon>
        <taxon>Teleostei</taxon>
        <taxon>Neoteleostei</taxon>
        <taxon>Acanthomorphata</taxon>
        <taxon>Ovalentaria</taxon>
        <taxon>Atherinomorphae</taxon>
        <taxon>Cyprinodontiformes</taxon>
        <taxon>Goodeidae</taxon>
        <taxon>Ataeniobius</taxon>
    </lineage>
</organism>
<comment type="caution">
    <text evidence="3">The sequence shown here is derived from an EMBL/GenBank/DDBJ whole genome shotgun (WGS) entry which is preliminary data.</text>
</comment>
<reference evidence="3 4" key="1">
    <citation type="submission" date="2021-07" db="EMBL/GenBank/DDBJ databases">
        <authorList>
            <person name="Palmer J.M."/>
        </authorList>
    </citation>
    <scope>NUCLEOTIDE SEQUENCE [LARGE SCALE GENOMIC DNA]</scope>
    <source>
        <strain evidence="3 4">AT_MEX2019</strain>
        <tissue evidence="3">Muscle</tissue>
    </source>
</reference>
<feature type="region of interest" description="Disordered" evidence="1">
    <location>
        <begin position="15"/>
        <end position="44"/>
    </location>
</feature>
<keyword evidence="4" id="KW-1185">Reference proteome</keyword>
<feature type="region of interest" description="Disordered" evidence="1">
    <location>
        <begin position="60"/>
        <end position="81"/>
    </location>
</feature>
<feature type="chain" id="PRO_5047377306" evidence="2">
    <location>
        <begin position="18"/>
        <end position="111"/>
    </location>
</feature>